<feature type="transmembrane region" description="Helical" evidence="1">
    <location>
        <begin position="128"/>
        <end position="145"/>
    </location>
</feature>
<evidence type="ECO:0000256" key="1">
    <source>
        <dbReference type="SAM" id="Phobius"/>
    </source>
</evidence>
<dbReference type="Pfam" id="PF13536">
    <property type="entry name" value="EmrE"/>
    <property type="match status" value="1"/>
</dbReference>
<proteinExistence type="predicted"/>
<keyword evidence="1" id="KW-0472">Membrane</keyword>
<feature type="transmembrane region" description="Helical" evidence="1">
    <location>
        <begin position="191"/>
        <end position="210"/>
    </location>
</feature>
<evidence type="ECO:0008006" key="4">
    <source>
        <dbReference type="Google" id="ProtNLM"/>
    </source>
</evidence>
<sequence length="318" mass="34442">MKAIGLGIVAALFFAVTFVLNHAMELSGGSWMWSASLRYFFMAPFLLVIVWMRGGISSLVGDMKISPRPWLIWSFVGFVLFYAPLTYAAAFGPGWLVAGMWQLTIVAGILLAPLFLSNEGNREVIPRAALFISGVILLGIFLLHLPQAESVPVATLLLGSLPVMVAAFAYPLGNRKMMQHVGSRLDSYQRVLGMTIASLPAWILLAGYAWMTVGLPSGSQVLQSFFVGVSSGVIATVLFFMATDMVRHSQSRLASVEATQSTEILFVVAGEMLLLQLPLPAPIALAGMGIIVLGLLAHSLHTIWEQKQKLHTTSNHIS</sequence>
<feature type="transmembrane region" description="Helical" evidence="1">
    <location>
        <begin position="70"/>
        <end position="89"/>
    </location>
</feature>
<dbReference type="OrthoDB" id="3457556at2"/>
<dbReference type="RefSeq" id="WP_094944507.1">
    <property type="nucleotide sequence ID" value="NZ_NOKQ01000342.1"/>
</dbReference>
<gene>
    <name evidence="2" type="ORF">CF394_14300</name>
</gene>
<reference evidence="2 3" key="1">
    <citation type="submission" date="2017-07" db="EMBL/GenBank/DDBJ databases">
        <title>Tetzosporium hominis gen.nov. sp.nov.</title>
        <authorList>
            <person name="Tetz G."/>
            <person name="Tetz V."/>
        </authorList>
    </citation>
    <scope>NUCLEOTIDE SEQUENCE [LARGE SCALE GENOMIC DNA]</scope>
    <source>
        <strain evidence="2 3">VT-49</strain>
    </source>
</reference>
<organism evidence="2 3">
    <name type="scientific">Tetzosporium hominis</name>
    <dbReference type="NCBI Taxonomy" id="2020506"/>
    <lineage>
        <taxon>Bacteria</taxon>
        <taxon>Bacillati</taxon>
        <taxon>Bacillota</taxon>
        <taxon>Bacilli</taxon>
        <taxon>Bacillales</taxon>
        <taxon>Caryophanaceae</taxon>
        <taxon>Tetzosporium</taxon>
    </lineage>
</organism>
<dbReference type="InterPro" id="IPR032713">
    <property type="entry name" value="EmrE"/>
</dbReference>
<protein>
    <recommendedName>
        <fullName evidence="4">Multidrug resistance efflux transporter family protein</fullName>
    </recommendedName>
</protein>
<feature type="transmembrane region" description="Helical" evidence="1">
    <location>
        <begin position="222"/>
        <end position="242"/>
    </location>
</feature>
<comment type="caution">
    <text evidence="2">The sequence shown here is derived from an EMBL/GenBank/DDBJ whole genome shotgun (WGS) entry which is preliminary data.</text>
</comment>
<keyword evidence="3" id="KW-1185">Reference proteome</keyword>
<evidence type="ECO:0000313" key="2">
    <source>
        <dbReference type="EMBL" id="OZS76857.1"/>
    </source>
</evidence>
<feature type="transmembrane region" description="Helical" evidence="1">
    <location>
        <begin position="95"/>
        <end position="116"/>
    </location>
</feature>
<dbReference type="AlphaFoldDB" id="A0A264W1D6"/>
<keyword evidence="1" id="KW-0812">Transmembrane</keyword>
<evidence type="ECO:0000313" key="3">
    <source>
        <dbReference type="Proteomes" id="UP000217065"/>
    </source>
</evidence>
<accession>A0A264W1D6</accession>
<feature type="transmembrane region" description="Helical" evidence="1">
    <location>
        <begin position="151"/>
        <end position="170"/>
    </location>
</feature>
<feature type="transmembrane region" description="Helical" evidence="1">
    <location>
        <begin position="31"/>
        <end position="50"/>
    </location>
</feature>
<feature type="transmembrane region" description="Helical" evidence="1">
    <location>
        <begin position="254"/>
        <end position="275"/>
    </location>
</feature>
<name>A0A264W1D6_9BACL</name>
<keyword evidence="1" id="KW-1133">Transmembrane helix</keyword>
<dbReference type="Proteomes" id="UP000217065">
    <property type="component" value="Unassembled WGS sequence"/>
</dbReference>
<feature type="transmembrane region" description="Helical" evidence="1">
    <location>
        <begin position="281"/>
        <end position="300"/>
    </location>
</feature>
<dbReference type="EMBL" id="NOKQ01000342">
    <property type="protein sequence ID" value="OZS76857.1"/>
    <property type="molecule type" value="Genomic_DNA"/>
</dbReference>